<evidence type="ECO:0000313" key="3">
    <source>
        <dbReference type="Proteomes" id="UP001465976"/>
    </source>
</evidence>
<proteinExistence type="predicted"/>
<feature type="domain" description="F-box" evidence="1">
    <location>
        <begin position="23"/>
        <end position="79"/>
    </location>
</feature>
<dbReference type="SUPFAM" id="SSF81383">
    <property type="entry name" value="F-box domain"/>
    <property type="match status" value="1"/>
</dbReference>
<accession>A0ABR3FFK9</accession>
<organism evidence="2 3">
    <name type="scientific">Marasmius crinis-equi</name>
    <dbReference type="NCBI Taxonomy" id="585013"/>
    <lineage>
        <taxon>Eukaryota</taxon>
        <taxon>Fungi</taxon>
        <taxon>Dikarya</taxon>
        <taxon>Basidiomycota</taxon>
        <taxon>Agaricomycotina</taxon>
        <taxon>Agaricomycetes</taxon>
        <taxon>Agaricomycetidae</taxon>
        <taxon>Agaricales</taxon>
        <taxon>Marasmiineae</taxon>
        <taxon>Marasmiaceae</taxon>
        <taxon>Marasmius</taxon>
    </lineage>
</organism>
<dbReference type="Gene3D" id="1.20.1280.50">
    <property type="match status" value="1"/>
</dbReference>
<evidence type="ECO:0000259" key="1">
    <source>
        <dbReference type="PROSITE" id="PS50181"/>
    </source>
</evidence>
<dbReference type="EMBL" id="JBAHYK010000428">
    <property type="protein sequence ID" value="KAL0574125.1"/>
    <property type="molecule type" value="Genomic_DNA"/>
</dbReference>
<dbReference type="InterPro" id="IPR036047">
    <property type="entry name" value="F-box-like_dom_sf"/>
</dbReference>
<keyword evidence="3" id="KW-1185">Reference proteome</keyword>
<comment type="caution">
    <text evidence="2">The sequence shown here is derived from an EMBL/GenBank/DDBJ whole genome shotgun (WGS) entry which is preliminary data.</text>
</comment>
<gene>
    <name evidence="2" type="ORF">V5O48_007833</name>
</gene>
<dbReference type="Proteomes" id="UP001465976">
    <property type="component" value="Unassembled WGS sequence"/>
</dbReference>
<name>A0ABR3FFK9_9AGAR</name>
<dbReference type="PROSITE" id="PS50181">
    <property type="entry name" value="FBOX"/>
    <property type="match status" value="1"/>
</dbReference>
<dbReference type="InterPro" id="IPR001810">
    <property type="entry name" value="F-box_dom"/>
</dbReference>
<reference evidence="2 3" key="1">
    <citation type="submission" date="2024-02" db="EMBL/GenBank/DDBJ databases">
        <title>A draft genome for the cacao thread blight pathogen Marasmius crinis-equi.</title>
        <authorList>
            <person name="Cohen S.P."/>
            <person name="Baruah I.K."/>
            <person name="Amoako-Attah I."/>
            <person name="Bukari Y."/>
            <person name="Meinhardt L.W."/>
            <person name="Bailey B.A."/>
        </authorList>
    </citation>
    <scope>NUCLEOTIDE SEQUENCE [LARGE SCALE GENOMIC DNA]</scope>
    <source>
        <strain evidence="2 3">GH-76</strain>
    </source>
</reference>
<protein>
    <recommendedName>
        <fullName evidence="1">F-box domain-containing protein</fullName>
    </recommendedName>
</protein>
<sequence>MAGPEYTMIHSYNINQQVLSSIPTPIYTLPPEILLEIFQWLVESESAPSVRGDGPWRLMGVCTRWKDIVLASPGLWAFITVQHNTHELITHTDGFHDIKSRLRKMLLYSRDRPLTITTANVSPLLHDLAKFSERWEEAHLVVDHSGSDLVQSLRLPNLKQLNLVLESSRSHDGFRETNIELEDTPFLRHASISIRAYAIFHSQRPHLYLPWNQLTHLELDTRYNNLTLTPDPELRTRRIELPSLLFLHSIDDPKVLKGFTAPNLRHLILTIGQDPYRDRRVNPSWSYENAIGLITRSHCTIQTLDFRVITCARGLSHDAVAAILDVSPNLVGLNFNVAHSQNLSSIQWSRLGTRYSLETVRRLNINVSLRRTNERRLLQPEVYEEEEERDMEFVREVMDADPRVVYGYTKNAEALLTLIEERLPSLERVEINSEPCIYLEWFQSPAVLQRLRQLSWRLALVIPNVDYSELDSFSGTLQGINYNINQVKRSCTLPRVISFFSIATLLFGMLVPK</sequence>
<dbReference type="Pfam" id="PF12937">
    <property type="entry name" value="F-box-like"/>
    <property type="match status" value="1"/>
</dbReference>
<evidence type="ECO:0000313" key="2">
    <source>
        <dbReference type="EMBL" id="KAL0574125.1"/>
    </source>
</evidence>